<comment type="subcellular location">
    <subcellularLocation>
        <location evidence="1">Membrane</location>
        <topology evidence="1">Multi-pass membrane protein</topology>
    </subcellularLocation>
</comment>
<accession>A0AAJ5Z0D2</accession>
<evidence type="ECO:0000259" key="9">
    <source>
        <dbReference type="SMART" id="SM01320"/>
    </source>
</evidence>
<dbReference type="EMBL" id="CP119948">
    <property type="protein sequence ID" value="WFD00898.1"/>
    <property type="molecule type" value="Genomic_DNA"/>
</dbReference>
<reference evidence="10 11" key="1">
    <citation type="submission" date="2023-03" db="EMBL/GenBank/DDBJ databases">
        <title>Mating type loci evolution in Malassezia.</title>
        <authorList>
            <person name="Coelho M.A."/>
        </authorList>
    </citation>
    <scope>NUCLEOTIDE SEQUENCE [LARGE SCALE GENOMIC DNA]</scope>
    <source>
        <strain evidence="10 11">CBS 9725</strain>
    </source>
</reference>
<keyword evidence="6 8" id="KW-0472">Membrane</keyword>
<evidence type="ECO:0000313" key="11">
    <source>
        <dbReference type="Proteomes" id="UP001219567"/>
    </source>
</evidence>
<dbReference type="AlphaFoldDB" id="A0AAJ5Z0D2"/>
<feature type="region of interest" description="Disordered" evidence="7">
    <location>
        <begin position="654"/>
        <end position="687"/>
    </location>
</feature>
<evidence type="ECO:0000313" key="10">
    <source>
        <dbReference type="EMBL" id="WFD00898.1"/>
    </source>
</evidence>
<evidence type="ECO:0000256" key="1">
    <source>
        <dbReference type="ARBA" id="ARBA00004141"/>
    </source>
</evidence>
<evidence type="ECO:0000256" key="5">
    <source>
        <dbReference type="ARBA" id="ARBA00022989"/>
    </source>
</evidence>
<feature type="transmembrane region" description="Helical" evidence="8">
    <location>
        <begin position="537"/>
        <end position="557"/>
    </location>
</feature>
<dbReference type="PANTHER" id="PTHR31145">
    <property type="entry name" value="INTEGRAL MEMBRANE PROTEIN (AFU_ORTHOLOGUE AFUA_7G01610)"/>
    <property type="match status" value="1"/>
</dbReference>
<feature type="transmembrane region" description="Helical" evidence="8">
    <location>
        <begin position="511"/>
        <end position="531"/>
    </location>
</feature>
<dbReference type="InterPro" id="IPR040241">
    <property type="entry name" value="TRP_Flc/Pkd2-like"/>
</dbReference>
<feature type="region of interest" description="Disordered" evidence="7">
    <location>
        <begin position="359"/>
        <end position="388"/>
    </location>
</feature>
<feature type="transmembrane region" description="Helical" evidence="8">
    <location>
        <begin position="124"/>
        <end position="145"/>
    </location>
</feature>
<evidence type="ECO:0000256" key="6">
    <source>
        <dbReference type="ARBA" id="ARBA00023136"/>
    </source>
</evidence>
<feature type="compositionally biased region" description="Basic and acidic residues" evidence="7">
    <location>
        <begin position="676"/>
        <end position="686"/>
    </location>
</feature>
<dbReference type="Pfam" id="PF06011">
    <property type="entry name" value="TRP"/>
    <property type="match status" value="1"/>
</dbReference>
<feature type="transmembrane region" description="Helical" evidence="8">
    <location>
        <begin position="419"/>
        <end position="439"/>
    </location>
</feature>
<sequence length="707" mass="78708">MEIQLYRQNHSLEFQLTAAALPSDLNMSAELNLFAYGQDFVSLDIDLCQIGSGSLCPIPQYNFSGGGTYVVPEKYSNKIPKIVYSVPDIEVLGVLRLIQHNTNTTAGCMQVTLANGLTARSKGVLWGTVGFALAAMASMALILLWRDSLSALQWRMVDVVGTFQTVVTTSMLTLIQPLVFHEYSLSFAWSYGLIYEAPMQRSIYSTRINHGSNDDDIPYAALMQAQYARLANLYPARLLNPSKPAIFTGSSGTFSGLFRLTQHITKRMLYAPNTGAGGEMAPASESNPVVWAAQNYGFSQTGILYYVESLKISPNSAFLTVLVNWLLVICMISVLFAMANALNMFTHKLQRQFPTSHRTPAITSSTATNSSPQDDKASFTPTSTRREFPSLPTRTHFHSKATYISAYIARLGTQWLHPIFGRITQIATTPLLVMIFFQWTHATGWPSHVAAAFCFLALILAWSAMLAPMFMHVAQTRDVQSLYFAKSQSPYDAASPAARFGALAHPYRPKYYWFTVVHLLCAILRACFVAFPQRNNLALRQAVGLLVIDTLLWLVLVILRPGRDKFENFVQILLTTFRIIGWSLCVALTTQANIWGIPRAVLGFVLMAVTAIAIVCIFVLFLVELLIAFVSRNQRWSRRFGEFVAPQSYNLHESHPSSEARNDESALEFGQSTPHRSQDLQQEHSYSDSILDHSTSASSVYHDVSQT</sequence>
<dbReference type="SMART" id="SM01320">
    <property type="entry name" value="TRP_N"/>
    <property type="match status" value="1"/>
</dbReference>
<dbReference type="GO" id="GO:0009272">
    <property type="term" value="P:fungal-type cell wall biogenesis"/>
    <property type="evidence" value="ECO:0007669"/>
    <property type="project" value="TreeGrafter"/>
</dbReference>
<protein>
    <recommendedName>
        <fullName evidence="9">ML-like domain-containing protein</fullName>
    </recommendedName>
</protein>
<keyword evidence="4" id="KW-0732">Signal</keyword>
<keyword evidence="5 8" id="KW-1133">Transmembrane helix</keyword>
<feature type="domain" description="ML-like" evidence="9">
    <location>
        <begin position="1"/>
        <end position="120"/>
    </location>
</feature>
<feature type="transmembrane region" description="Helical" evidence="8">
    <location>
        <begin position="601"/>
        <end position="630"/>
    </location>
</feature>
<feature type="transmembrane region" description="Helical" evidence="8">
    <location>
        <begin position="317"/>
        <end position="342"/>
    </location>
</feature>
<dbReference type="InterPro" id="IPR010308">
    <property type="entry name" value="TRP_C"/>
</dbReference>
<keyword evidence="3 8" id="KW-0812">Transmembrane</keyword>
<evidence type="ECO:0000256" key="2">
    <source>
        <dbReference type="ARBA" id="ARBA00010642"/>
    </source>
</evidence>
<feature type="compositionally biased region" description="Basic and acidic residues" evidence="7">
    <location>
        <begin position="654"/>
        <end position="664"/>
    </location>
</feature>
<dbReference type="InterPro" id="IPR032800">
    <property type="entry name" value="TRP_N"/>
</dbReference>
<evidence type="ECO:0000256" key="8">
    <source>
        <dbReference type="SAM" id="Phobius"/>
    </source>
</evidence>
<evidence type="ECO:0000256" key="4">
    <source>
        <dbReference type="ARBA" id="ARBA00022729"/>
    </source>
</evidence>
<dbReference type="GO" id="GO:0055085">
    <property type="term" value="P:transmembrane transport"/>
    <property type="evidence" value="ECO:0007669"/>
    <property type="project" value="TreeGrafter"/>
</dbReference>
<feature type="transmembrane region" description="Helical" evidence="8">
    <location>
        <begin position="445"/>
        <end position="467"/>
    </location>
</feature>
<gene>
    <name evidence="10" type="ORF">MYAM1_003654</name>
</gene>
<dbReference type="Proteomes" id="UP001219567">
    <property type="component" value="Chromosome 6"/>
</dbReference>
<organism evidence="10 11">
    <name type="scientific">Malassezia yamatoensis</name>
    <dbReference type="NCBI Taxonomy" id="253288"/>
    <lineage>
        <taxon>Eukaryota</taxon>
        <taxon>Fungi</taxon>
        <taxon>Dikarya</taxon>
        <taxon>Basidiomycota</taxon>
        <taxon>Ustilaginomycotina</taxon>
        <taxon>Malasseziomycetes</taxon>
        <taxon>Malasseziales</taxon>
        <taxon>Malasseziaceae</taxon>
        <taxon>Malassezia</taxon>
    </lineage>
</organism>
<evidence type="ECO:0000256" key="3">
    <source>
        <dbReference type="ARBA" id="ARBA00022692"/>
    </source>
</evidence>
<proteinExistence type="inferred from homology"/>
<dbReference type="GO" id="GO:0016020">
    <property type="term" value="C:membrane"/>
    <property type="evidence" value="ECO:0007669"/>
    <property type="project" value="UniProtKB-SubCell"/>
</dbReference>
<dbReference type="Pfam" id="PF14558">
    <property type="entry name" value="TRP_N"/>
    <property type="match status" value="1"/>
</dbReference>
<keyword evidence="11" id="KW-1185">Reference proteome</keyword>
<comment type="similarity">
    <text evidence="2">Belongs to the transient receptor potential (TRP) ion channel family.</text>
</comment>
<name>A0AAJ5Z0D2_9BASI</name>
<evidence type="ECO:0000256" key="7">
    <source>
        <dbReference type="SAM" id="MobiDB-lite"/>
    </source>
</evidence>
<dbReference type="PANTHER" id="PTHR31145:SF2">
    <property type="entry name" value="FLAVIN CARRIER PROTEIN 2"/>
    <property type="match status" value="1"/>
</dbReference>
<feature type="compositionally biased region" description="Polar residues" evidence="7">
    <location>
        <begin position="359"/>
        <end position="372"/>
    </location>
</feature>